<keyword evidence="2" id="KW-1185">Reference proteome</keyword>
<gene>
    <name evidence="1" type="ORF">MENTE1834_LOCUS47305</name>
</gene>
<comment type="caution">
    <text evidence="1">The sequence shown here is derived from an EMBL/GenBank/DDBJ whole genome shotgun (WGS) entry which is preliminary data.</text>
</comment>
<name>A0ACB1B7B3_MELEN</name>
<sequence length="72" mass="8525">MMFVNNNEFSNIPTPLQFNPINSQHRRQQQFASPTTFPLKYLNKNYQNYSSYFIPYLNGETKGKITVFKNVN</sequence>
<evidence type="ECO:0000313" key="1">
    <source>
        <dbReference type="EMBL" id="CAK5122649.1"/>
    </source>
</evidence>
<reference evidence="1" key="1">
    <citation type="submission" date="2023-11" db="EMBL/GenBank/DDBJ databases">
        <authorList>
            <person name="Poullet M."/>
        </authorList>
    </citation>
    <scope>NUCLEOTIDE SEQUENCE</scope>
    <source>
        <strain evidence="1">E1834</strain>
    </source>
</reference>
<dbReference type="EMBL" id="CAVMJV010000190">
    <property type="protein sequence ID" value="CAK5122649.1"/>
    <property type="molecule type" value="Genomic_DNA"/>
</dbReference>
<organism evidence="1 2">
    <name type="scientific">Meloidogyne enterolobii</name>
    <name type="common">Root-knot nematode worm</name>
    <name type="synonym">Meloidogyne mayaguensis</name>
    <dbReference type="NCBI Taxonomy" id="390850"/>
    <lineage>
        <taxon>Eukaryota</taxon>
        <taxon>Metazoa</taxon>
        <taxon>Ecdysozoa</taxon>
        <taxon>Nematoda</taxon>
        <taxon>Chromadorea</taxon>
        <taxon>Rhabditida</taxon>
        <taxon>Tylenchina</taxon>
        <taxon>Tylenchomorpha</taxon>
        <taxon>Tylenchoidea</taxon>
        <taxon>Meloidogynidae</taxon>
        <taxon>Meloidogyninae</taxon>
        <taxon>Meloidogyne</taxon>
    </lineage>
</organism>
<proteinExistence type="predicted"/>
<evidence type="ECO:0000313" key="2">
    <source>
        <dbReference type="Proteomes" id="UP001497535"/>
    </source>
</evidence>
<dbReference type="Proteomes" id="UP001497535">
    <property type="component" value="Unassembled WGS sequence"/>
</dbReference>
<protein>
    <submittedName>
        <fullName evidence="1">Uncharacterized protein</fullName>
    </submittedName>
</protein>
<accession>A0ACB1B7B3</accession>